<dbReference type="EMBL" id="KF900792">
    <property type="protein sequence ID" value="AIF07153.1"/>
    <property type="molecule type" value="Genomic_DNA"/>
</dbReference>
<feature type="transmembrane region" description="Helical" evidence="2">
    <location>
        <begin position="177"/>
        <end position="197"/>
    </location>
</feature>
<sequence length="238" mass="26052">MAGPGTDSRRRGATALFAVLAVMLLLAPLVAARDPVIRYDPRERDYRGVAVEEGVYHFHALSGGDERWANITFSVNGSGRADIFLLRSDVYWGELGGDLGNASAEFQPYREWLDVSTLAINVSFPSDEEMVLVVDNADVPWNDTAPNGSLSYDLFILDWELDLAELLSWIEDLVQQGLLICGGICLVLVIAIVAIFVSSRRGRGGGGGGPQLDLDGDGRVSDTEWSVYKSRRDSEDQR</sequence>
<evidence type="ECO:0000256" key="2">
    <source>
        <dbReference type="SAM" id="Phobius"/>
    </source>
</evidence>
<reference evidence="3" key="1">
    <citation type="journal article" date="2014" name="Genome Biol. Evol.">
        <title>Pangenome evidence for extensive interdomain horizontal transfer affecting lineage core and shell genes in uncultured planktonic thaumarchaeota and euryarchaeota.</title>
        <authorList>
            <person name="Deschamps P."/>
            <person name="Zivanovic Y."/>
            <person name="Moreira D."/>
            <person name="Rodriguez-Valera F."/>
            <person name="Lopez-Garcia P."/>
        </authorList>
    </citation>
    <scope>NUCLEOTIDE SEQUENCE</scope>
</reference>
<protein>
    <recommendedName>
        <fullName evidence="4">EF-hand domain-containing protein</fullName>
    </recommendedName>
</protein>
<feature type="region of interest" description="Disordered" evidence="1">
    <location>
        <begin position="201"/>
        <end position="220"/>
    </location>
</feature>
<evidence type="ECO:0000313" key="3">
    <source>
        <dbReference type="EMBL" id="AIF07153.1"/>
    </source>
</evidence>
<evidence type="ECO:0000256" key="1">
    <source>
        <dbReference type="SAM" id="MobiDB-lite"/>
    </source>
</evidence>
<evidence type="ECO:0008006" key="4">
    <source>
        <dbReference type="Google" id="ProtNLM"/>
    </source>
</evidence>
<dbReference type="InterPro" id="IPR018247">
    <property type="entry name" value="EF_Hand_1_Ca_BS"/>
</dbReference>
<name>A0A075GZH2_9EURY</name>
<keyword evidence="2" id="KW-0472">Membrane</keyword>
<accession>A0A075GZH2</accession>
<proteinExistence type="predicted"/>
<dbReference type="AlphaFoldDB" id="A0A075GZH2"/>
<dbReference type="PROSITE" id="PS00018">
    <property type="entry name" value="EF_HAND_1"/>
    <property type="match status" value="1"/>
</dbReference>
<keyword evidence="2" id="KW-0812">Transmembrane</keyword>
<keyword evidence="2" id="KW-1133">Transmembrane helix</keyword>
<organism evidence="3">
    <name type="scientific">uncultured marine group II/III euryarchaeote KM3_200_A03</name>
    <dbReference type="NCBI Taxonomy" id="1457974"/>
    <lineage>
        <taxon>Archaea</taxon>
        <taxon>Methanobacteriati</taxon>
        <taxon>Methanobacteriota</taxon>
        <taxon>environmental samples</taxon>
    </lineage>
</organism>